<evidence type="ECO:0000256" key="2">
    <source>
        <dbReference type="ARBA" id="ARBA00022475"/>
    </source>
</evidence>
<dbReference type="KEGG" id="ppel:H6H00_19740"/>
<evidence type="ECO:0000313" key="8">
    <source>
        <dbReference type="EMBL" id="QNG50459.1"/>
    </source>
</evidence>
<keyword evidence="3 6" id="KW-0812">Transmembrane</keyword>
<dbReference type="InterPro" id="IPR018076">
    <property type="entry name" value="T2SS_GspF_dom"/>
</dbReference>
<dbReference type="Proteomes" id="UP000515728">
    <property type="component" value="Chromosome"/>
</dbReference>
<sequence length="281" mass="29319">MAVVALITAIRGGIVNHRPSGPSAPRRRRLERIQRAASSSEVRRRAAVSCLLGIAVWTVSGWPVAGVATTAAGVLLPWLLGGGRVVENRLATLEALEGWCRRMGDMLAGGGAIGLAQAVIVSAERTDGPIGPAVRVLARQLREGDTGPSEALRGFADAVDDRTGDAVAAALLLALHAQSPGVGQVLRQLADGVARDVRARRDIEAERAESRQSVRMLLIIQAALLVLLALVPGFAAPYGTPVGQAVMAVLLVGTGAVLVWMRRLAVGQPAPRFLTGTRGMP</sequence>
<dbReference type="RefSeq" id="WP_185717221.1">
    <property type="nucleotide sequence ID" value="NZ_BAAAWI010000001.1"/>
</dbReference>
<keyword evidence="2" id="KW-1003">Cell membrane</keyword>
<proteinExistence type="predicted"/>
<name>A0A7G7MCE8_9PSEU</name>
<organism evidence="8 9">
    <name type="scientific">Pseudonocardia petroleophila</name>
    <dbReference type="NCBI Taxonomy" id="37331"/>
    <lineage>
        <taxon>Bacteria</taxon>
        <taxon>Bacillati</taxon>
        <taxon>Actinomycetota</taxon>
        <taxon>Actinomycetes</taxon>
        <taxon>Pseudonocardiales</taxon>
        <taxon>Pseudonocardiaceae</taxon>
        <taxon>Pseudonocardia</taxon>
    </lineage>
</organism>
<evidence type="ECO:0000256" key="5">
    <source>
        <dbReference type="ARBA" id="ARBA00023136"/>
    </source>
</evidence>
<comment type="subcellular location">
    <subcellularLocation>
        <location evidence="1">Cell membrane</location>
        <topology evidence="1">Multi-pass membrane protein</topology>
    </subcellularLocation>
</comment>
<keyword evidence="5 6" id="KW-0472">Membrane</keyword>
<dbReference type="PANTHER" id="PTHR35007">
    <property type="entry name" value="INTEGRAL MEMBRANE PROTEIN-RELATED"/>
    <property type="match status" value="1"/>
</dbReference>
<dbReference type="GO" id="GO:0005886">
    <property type="term" value="C:plasma membrane"/>
    <property type="evidence" value="ECO:0007669"/>
    <property type="project" value="UniProtKB-SubCell"/>
</dbReference>
<evidence type="ECO:0000256" key="4">
    <source>
        <dbReference type="ARBA" id="ARBA00022989"/>
    </source>
</evidence>
<evidence type="ECO:0000313" key="9">
    <source>
        <dbReference type="Proteomes" id="UP000515728"/>
    </source>
</evidence>
<keyword evidence="4 6" id="KW-1133">Transmembrane helix</keyword>
<dbReference type="AlphaFoldDB" id="A0A7G7MCE8"/>
<feature type="transmembrane region" description="Helical" evidence="6">
    <location>
        <begin position="242"/>
        <end position="261"/>
    </location>
</feature>
<protein>
    <submittedName>
        <fullName evidence="8">Type II secretion system F family protein</fullName>
    </submittedName>
</protein>
<dbReference type="PANTHER" id="PTHR35007:SF3">
    <property type="entry name" value="POSSIBLE CONSERVED ALANINE RICH MEMBRANE PROTEIN"/>
    <property type="match status" value="1"/>
</dbReference>
<feature type="domain" description="Type II secretion system protein GspF" evidence="7">
    <location>
        <begin position="99"/>
        <end position="228"/>
    </location>
</feature>
<reference evidence="8 9" key="1">
    <citation type="submission" date="2020-08" db="EMBL/GenBank/DDBJ databases">
        <authorList>
            <person name="Mo P."/>
        </authorList>
    </citation>
    <scope>NUCLEOTIDE SEQUENCE [LARGE SCALE GENOMIC DNA]</scope>
    <source>
        <strain evidence="8 9">CGMCC 4.1532</strain>
    </source>
</reference>
<evidence type="ECO:0000256" key="3">
    <source>
        <dbReference type="ARBA" id="ARBA00022692"/>
    </source>
</evidence>
<dbReference type="EMBL" id="CP060131">
    <property type="protein sequence ID" value="QNG50459.1"/>
    <property type="molecule type" value="Genomic_DNA"/>
</dbReference>
<feature type="transmembrane region" description="Helical" evidence="6">
    <location>
        <begin position="216"/>
        <end position="236"/>
    </location>
</feature>
<gene>
    <name evidence="8" type="ORF">H6H00_19740</name>
</gene>
<accession>A0A7G7MCE8</accession>
<evidence type="ECO:0000256" key="1">
    <source>
        <dbReference type="ARBA" id="ARBA00004651"/>
    </source>
</evidence>
<keyword evidence="9" id="KW-1185">Reference proteome</keyword>
<evidence type="ECO:0000259" key="7">
    <source>
        <dbReference type="Pfam" id="PF00482"/>
    </source>
</evidence>
<dbReference type="Pfam" id="PF00482">
    <property type="entry name" value="T2SSF"/>
    <property type="match status" value="1"/>
</dbReference>
<evidence type="ECO:0000256" key="6">
    <source>
        <dbReference type="SAM" id="Phobius"/>
    </source>
</evidence>